<evidence type="ECO:0000313" key="2">
    <source>
        <dbReference type="Proteomes" id="UP000664357"/>
    </source>
</evidence>
<dbReference type="Proteomes" id="UP000664357">
    <property type="component" value="Unassembled WGS sequence"/>
</dbReference>
<comment type="caution">
    <text evidence="1">The sequence shown here is derived from an EMBL/GenBank/DDBJ whole genome shotgun (WGS) entry which is preliminary data.</text>
</comment>
<dbReference type="Gene3D" id="3.40.30.10">
    <property type="entry name" value="Glutaredoxin"/>
    <property type="match status" value="1"/>
</dbReference>
<organism evidence="1 2">
    <name type="scientific">Candidatus Enterococcus ferrettii</name>
    <dbReference type="NCBI Taxonomy" id="2815324"/>
    <lineage>
        <taxon>Bacteria</taxon>
        <taxon>Bacillati</taxon>
        <taxon>Bacillota</taxon>
        <taxon>Bacilli</taxon>
        <taxon>Lactobacillales</taxon>
        <taxon>Enterococcaceae</taxon>
        <taxon>Enterococcus</taxon>
    </lineage>
</organism>
<protein>
    <recommendedName>
        <fullName evidence="3">Dithiol-disulfide isomerase</fullName>
    </recommendedName>
</protein>
<dbReference type="SUPFAM" id="SSF52833">
    <property type="entry name" value="Thioredoxin-like"/>
    <property type="match status" value="1"/>
</dbReference>
<reference evidence="1 2" key="1">
    <citation type="submission" date="2024-02" db="EMBL/GenBank/DDBJ databases">
        <title>The Genome Sequence of Enterococcus sp. DIV0159.</title>
        <authorList>
            <person name="Earl A."/>
            <person name="Manson A."/>
            <person name="Gilmore M."/>
            <person name="Sanders J."/>
            <person name="Shea T."/>
            <person name="Howe W."/>
            <person name="Livny J."/>
            <person name="Cuomo C."/>
            <person name="Neafsey D."/>
            <person name="Birren B."/>
        </authorList>
    </citation>
    <scope>NUCLEOTIDE SEQUENCE [LARGE SCALE GENOMIC DNA]</scope>
    <source>
        <strain evidence="1 2">665A</strain>
    </source>
</reference>
<proteinExistence type="predicted"/>
<dbReference type="Pfam" id="PF13743">
    <property type="entry name" value="Thioredoxin_5"/>
    <property type="match status" value="1"/>
</dbReference>
<dbReference type="InterPro" id="IPR036249">
    <property type="entry name" value="Thioredoxin-like_sf"/>
</dbReference>
<evidence type="ECO:0008006" key="3">
    <source>
        <dbReference type="Google" id="ProtNLM"/>
    </source>
</evidence>
<accession>A0ABV0EZP6</accession>
<keyword evidence="2" id="KW-1185">Reference proteome</keyword>
<sequence length="215" mass="24771">MIEIYLFINPIGDRCLNIEKQITELMKKNDLKIQLRLIPLMNLHTVSDLLIREGLSKKDIRKRNKLSDNIYSAALDVKAAQLQGKKRGRIFLMKLQEELTKKKTTYSEELVYRLFSEVGGDMETFIEDRASDLVKELFIADQQIARDMNITKHPSAVIYNCANDAGTGVRVEGFSAIKYVINACKSRESMLRFFKTQENSEIFSQDFPDDHLSLI</sequence>
<name>A0ABV0EZP6_9ENTE</name>
<evidence type="ECO:0000313" key="1">
    <source>
        <dbReference type="EMBL" id="MEO1773113.1"/>
    </source>
</evidence>
<dbReference type="EMBL" id="JAFREL020000007">
    <property type="protein sequence ID" value="MEO1773113.1"/>
    <property type="molecule type" value="Genomic_DNA"/>
</dbReference>
<dbReference type="RefSeq" id="WP_207701192.1">
    <property type="nucleotide sequence ID" value="NZ_JAFREL020000007.1"/>
</dbReference>
<gene>
    <name evidence="1" type="ORF">JZO67_005097</name>
</gene>